<accession>A0A5D0RGN1</accession>
<gene>
    <name evidence="1" type="ORF">FVF75_12075</name>
</gene>
<keyword evidence="2" id="KW-1185">Reference proteome</keyword>
<dbReference type="Proteomes" id="UP000322080">
    <property type="component" value="Unassembled WGS sequence"/>
</dbReference>
<dbReference type="SUPFAM" id="SSF52096">
    <property type="entry name" value="ClpP/crotonase"/>
    <property type="match status" value="1"/>
</dbReference>
<comment type="caution">
    <text evidence="1">The sequence shown here is derived from an EMBL/GenBank/DDBJ whole genome shotgun (WGS) entry which is preliminary data.</text>
</comment>
<protein>
    <submittedName>
        <fullName evidence="1">Uncharacterized protein</fullName>
    </submittedName>
</protein>
<dbReference type="EMBL" id="VSIY01000010">
    <property type="protein sequence ID" value="TYB80780.1"/>
    <property type="molecule type" value="Genomic_DNA"/>
</dbReference>
<name>A0A5D0RGN1_9RHOB</name>
<organism evidence="1 2">
    <name type="scientific">Maritimibacter fusiformis</name>
    <dbReference type="NCBI Taxonomy" id="2603819"/>
    <lineage>
        <taxon>Bacteria</taxon>
        <taxon>Pseudomonadati</taxon>
        <taxon>Pseudomonadota</taxon>
        <taxon>Alphaproteobacteria</taxon>
        <taxon>Rhodobacterales</taxon>
        <taxon>Roseobacteraceae</taxon>
        <taxon>Maritimibacter</taxon>
    </lineage>
</organism>
<dbReference type="RefSeq" id="WP_148378242.1">
    <property type="nucleotide sequence ID" value="NZ_VSIY01000010.1"/>
</dbReference>
<dbReference type="InterPro" id="IPR029045">
    <property type="entry name" value="ClpP/crotonase-like_dom_sf"/>
</dbReference>
<reference evidence="1 2" key="1">
    <citation type="submission" date="2019-08" db="EMBL/GenBank/DDBJ databases">
        <title>Identification of a novel species of the genus Boseongicola.</title>
        <authorList>
            <person name="Zhang X.-Q."/>
        </authorList>
    </citation>
    <scope>NUCLEOTIDE SEQUENCE [LARGE SCALE GENOMIC DNA]</scope>
    <source>
        <strain evidence="1 2">HY14</strain>
    </source>
</reference>
<evidence type="ECO:0000313" key="2">
    <source>
        <dbReference type="Proteomes" id="UP000322080"/>
    </source>
</evidence>
<dbReference type="AlphaFoldDB" id="A0A5D0RGN1"/>
<sequence>MTIQSMQFSAGKSVPHLHYEGEVIEGDLERIAAAVSQYVDCDPKTLPDTGGNCAVITLTSEGGNYVEGLRIAHFFRENAIATWVKTGSYCYSACAFAFLGGSGHSSWPATGDYIDRTIEPGGTLGFHAPYVVADSLGELVAQYGVQEVLGASRENIALMIDQLVYWNVDDGVLSRITNMGADEAYTASTAQDLYLLRTALPDAPRRLWAPDPAEALRNACMRLLAHHEDVWPYDVRDRLAGEIAYNIGTDDRGWALSGYELTGNPGGLTVSYCAVHTTDAHLGANADIALYYGPGVEGHMRPALTFFHRPEGWSTLGTGGTAAQRIFQKGGIGHFFLPPEAELGGAHALTWRLVGEDFLKTGRLGQ</sequence>
<evidence type="ECO:0000313" key="1">
    <source>
        <dbReference type="EMBL" id="TYB80780.1"/>
    </source>
</evidence>
<proteinExistence type="predicted"/>